<dbReference type="Proteomes" id="UP001219525">
    <property type="component" value="Unassembled WGS sequence"/>
</dbReference>
<comment type="caution">
    <text evidence="2">The sequence shown here is derived from an EMBL/GenBank/DDBJ whole genome shotgun (WGS) entry which is preliminary data.</text>
</comment>
<keyword evidence="3" id="KW-1185">Reference proteome</keyword>
<gene>
    <name evidence="2" type="ORF">GGX14DRAFT_658915</name>
</gene>
<proteinExistence type="predicted"/>
<protein>
    <recommendedName>
        <fullName evidence="1">Ubiquitin-like domain-containing protein</fullName>
    </recommendedName>
</protein>
<evidence type="ECO:0000313" key="3">
    <source>
        <dbReference type="Proteomes" id="UP001219525"/>
    </source>
</evidence>
<organism evidence="2 3">
    <name type="scientific">Mycena pura</name>
    <dbReference type="NCBI Taxonomy" id="153505"/>
    <lineage>
        <taxon>Eukaryota</taxon>
        <taxon>Fungi</taxon>
        <taxon>Dikarya</taxon>
        <taxon>Basidiomycota</taxon>
        <taxon>Agaricomycotina</taxon>
        <taxon>Agaricomycetes</taxon>
        <taxon>Agaricomycetidae</taxon>
        <taxon>Agaricales</taxon>
        <taxon>Marasmiineae</taxon>
        <taxon>Mycenaceae</taxon>
        <taxon>Mycena</taxon>
    </lineage>
</organism>
<dbReference type="Pfam" id="PF22893">
    <property type="entry name" value="ULD_2"/>
    <property type="match status" value="1"/>
</dbReference>
<evidence type="ECO:0000313" key="2">
    <source>
        <dbReference type="EMBL" id="KAJ7201065.1"/>
    </source>
</evidence>
<name>A0AAD6Y5Y7_9AGAR</name>
<reference evidence="2" key="1">
    <citation type="submission" date="2023-03" db="EMBL/GenBank/DDBJ databases">
        <title>Massive genome expansion in bonnet fungi (Mycena s.s.) driven by repeated elements and novel gene families across ecological guilds.</title>
        <authorList>
            <consortium name="Lawrence Berkeley National Laboratory"/>
            <person name="Harder C.B."/>
            <person name="Miyauchi S."/>
            <person name="Viragh M."/>
            <person name="Kuo A."/>
            <person name="Thoen E."/>
            <person name="Andreopoulos B."/>
            <person name="Lu D."/>
            <person name="Skrede I."/>
            <person name="Drula E."/>
            <person name="Henrissat B."/>
            <person name="Morin E."/>
            <person name="Kohler A."/>
            <person name="Barry K."/>
            <person name="LaButti K."/>
            <person name="Morin E."/>
            <person name="Salamov A."/>
            <person name="Lipzen A."/>
            <person name="Mereny Z."/>
            <person name="Hegedus B."/>
            <person name="Baldrian P."/>
            <person name="Stursova M."/>
            <person name="Weitz H."/>
            <person name="Taylor A."/>
            <person name="Grigoriev I.V."/>
            <person name="Nagy L.G."/>
            <person name="Martin F."/>
            <person name="Kauserud H."/>
        </authorList>
    </citation>
    <scope>NUCLEOTIDE SEQUENCE</scope>
    <source>
        <strain evidence="2">9144</strain>
    </source>
</reference>
<feature type="domain" description="Ubiquitin-like" evidence="1">
    <location>
        <begin position="185"/>
        <end position="265"/>
    </location>
</feature>
<dbReference type="InterPro" id="IPR054464">
    <property type="entry name" value="ULD_fung"/>
</dbReference>
<dbReference type="EMBL" id="JARJCW010000060">
    <property type="protein sequence ID" value="KAJ7201065.1"/>
    <property type="molecule type" value="Genomic_DNA"/>
</dbReference>
<sequence length="489" mass="55705">MPLVAAALTFGSFGDILEAAKIAKRIIDVLRKGGSSHERQKLISTLKHICDDLSRLTLLPENHFTARLWDEVVLCRSLLDQFHAKMSSYESFLGRIRMVALEEKELTCWRARISERRVYNCMTSDNTWDASDPRCNISGPGLTLLKHRSKRPMKLASSEIRQVGIDVQAVQQAIHKIPRDISDPVFRVMDPLGKPIIIQLSRCNSFNDLDRILKAYICNYPEAGSTYVERGDYSIVSSDGVIIPRLRLRGELRAGIEFDMSIIKRKRLRQVPQKCPHCSHTNQDAVEGSWVNCSNLTCRARYQVSAVIEEISSPQTSLNDSRQDLREPFWEEDRAESFRLVQILYVHRMGGLEDFDWFREQDIDFKRDFGQWFNNPDDVAQGGVAPPPGLMIFNPTSMNPAAMPLPLPPTPDNLFSSEFMQSMAGGLEDFDVGLFREQDINFERDFGQWFNNPDDVGSLDLGPVAYRVNESVTKAKDKIESIRDFLKPL</sequence>
<accession>A0AAD6Y5Y7</accession>
<dbReference type="AlphaFoldDB" id="A0AAD6Y5Y7"/>
<evidence type="ECO:0000259" key="1">
    <source>
        <dbReference type="Pfam" id="PF22893"/>
    </source>
</evidence>